<reference evidence="4" key="1">
    <citation type="submission" date="2022-10" db="EMBL/GenBank/DDBJ databases">
        <title>Genome assembly of Pristionchus species.</title>
        <authorList>
            <person name="Yoshida K."/>
            <person name="Sommer R.J."/>
        </authorList>
    </citation>
    <scope>NUCLEOTIDE SEQUENCE [LARGE SCALE GENOMIC DNA]</scope>
    <source>
        <strain evidence="4">RS5460</strain>
    </source>
</reference>
<name>A0AAN5I4A2_9BILA</name>
<dbReference type="Pfam" id="PF00067">
    <property type="entry name" value="p450"/>
    <property type="match status" value="1"/>
</dbReference>
<evidence type="ECO:0000313" key="4">
    <source>
        <dbReference type="Proteomes" id="UP001328107"/>
    </source>
</evidence>
<proteinExistence type="inferred from homology"/>
<evidence type="ECO:0000256" key="1">
    <source>
        <dbReference type="ARBA" id="ARBA00010617"/>
    </source>
</evidence>
<feature type="non-terminal residue" evidence="3">
    <location>
        <position position="1"/>
    </location>
</feature>
<dbReference type="GO" id="GO:0020037">
    <property type="term" value="F:heme binding"/>
    <property type="evidence" value="ECO:0007669"/>
    <property type="project" value="InterPro"/>
</dbReference>
<comment type="similarity">
    <text evidence="1">Belongs to the cytochrome P450 family.</text>
</comment>
<dbReference type="EMBL" id="BTRK01000004">
    <property type="protein sequence ID" value="GMR50296.1"/>
    <property type="molecule type" value="Genomic_DNA"/>
</dbReference>
<dbReference type="InterPro" id="IPR036396">
    <property type="entry name" value="Cyt_P450_sf"/>
</dbReference>
<sequence>IPMVQITNFDLIREAFIEKGEEFVGRQENETLQDAFSYAPNAGVINSNGDSWRENRRAAISIMRDFGMGKNLMEAQVRSSVADYIAHLDSIDEKDQVNMRWPIQV</sequence>
<dbReference type="PANTHER" id="PTHR24284:SF1">
    <property type="entry name" value="CYTOCHROME P450 FAMILY"/>
    <property type="match status" value="1"/>
</dbReference>
<evidence type="ECO:0000313" key="3">
    <source>
        <dbReference type="EMBL" id="GMR50296.1"/>
    </source>
</evidence>
<dbReference type="Proteomes" id="UP001328107">
    <property type="component" value="Unassembled WGS sequence"/>
</dbReference>
<dbReference type="PANTHER" id="PTHR24284">
    <property type="entry name" value="CYTOCHROME P450 FAMILY"/>
    <property type="match status" value="1"/>
</dbReference>
<organism evidence="3 4">
    <name type="scientific">Pristionchus mayeri</name>
    <dbReference type="NCBI Taxonomy" id="1317129"/>
    <lineage>
        <taxon>Eukaryota</taxon>
        <taxon>Metazoa</taxon>
        <taxon>Ecdysozoa</taxon>
        <taxon>Nematoda</taxon>
        <taxon>Chromadorea</taxon>
        <taxon>Rhabditida</taxon>
        <taxon>Rhabditina</taxon>
        <taxon>Diplogasteromorpha</taxon>
        <taxon>Diplogasteroidea</taxon>
        <taxon>Neodiplogasteridae</taxon>
        <taxon>Pristionchus</taxon>
    </lineage>
</organism>
<evidence type="ECO:0000256" key="2">
    <source>
        <dbReference type="ARBA" id="ARBA00023033"/>
    </source>
</evidence>
<dbReference type="AlphaFoldDB" id="A0AAN5I4A2"/>
<dbReference type="SUPFAM" id="SSF48264">
    <property type="entry name" value="Cytochrome P450"/>
    <property type="match status" value="1"/>
</dbReference>
<dbReference type="InterPro" id="IPR001128">
    <property type="entry name" value="Cyt_P450"/>
</dbReference>
<accession>A0AAN5I4A2</accession>
<dbReference type="GO" id="GO:0005506">
    <property type="term" value="F:iron ion binding"/>
    <property type="evidence" value="ECO:0007669"/>
    <property type="project" value="InterPro"/>
</dbReference>
<keyword evidence="4" id="KW-1185">Reference proteome</keyword>
<feature type="non-terminal residue" evidence="3">
    <location>
        <position position="105"/>
    </location>
</feature>
<dbReference type="GO" id="GO:0004497">
    <property type="term" value="F:monooxygenase activity"/>
    <property type="evidence" value="ECO:0007669"/>
    <property type="project" value="UniProtKB-KW"/>
</dbReference>
<gene>
    <name evidence="3" type="ORF">PMAYCL1PPCAC_20491</name>
</gene>
<protein>
    <recommendedName>
        <fullName evidence="5">Cytochrome P450</fullName>
    </recommendedName>
</protein>
<dbReference type="Gene3D" id="1.10.630.10">
    <property type="entry name" value="Cytochrome P450"/>
    <property type="match status" value="1"/>
</dbReference>
<dbReference type="GO" id="GO:0016705">
    <property type="term" value="F:oxidoreductase activity, acting on paired donors, with incorporation or reduction of molecular oxygen"/>
    <property type="evidence" value="ECO:0007669"/>
    <property type="project" value="InterPro"/>
</dbReference>
<comment type="caution">
    <text evidence="3">The sequence shown here is derived from an EMBL/GenBank/DDBJ whole genome shotgun (WGS) entry which is preliminary data.</text>
</comment>
<keyword evidence="2" id="KW-0560">Oxidoreductase</keyword>
<keyword evidence="2" id="KW-0503">Monooxygenase</keyword>
<evidence type="ECO:0008006" key="5">
    <source>
        <dbReference type="Google" id="ProtNLM"/>
    </source>
</evidence>